<evidence type="ECO:0000313" key="3">
    <source>
        <dbReference type="EMBL" id="QDQ27890.1"/>
    </source>
</evidence>
<dbReference type="AlphaFoldDB" id="A0A516SIB5"/>
<feature type="domain" description="KANL3/Tex30 alpha/beta hydrolase-like" evidence="2">
    <location>
        <begin position="60"/>
        <end position="260"/>
    </location>
</feature>
<dbReference type="KEGG" id="cari:FNU76_16905"/>
<dbReference type="SUPFAM" id="SSF53474">
    <property type="entry name" value="alpha/beta-Hydrolases"/>
    <property type="match status" value="1"/>
</dbReference>
<dbReference type="OrthoDB" id="9803828at2"/>
<dbReference type="InterPro" id="IPR046879">
    <property type="entry name" value="KANL3/Tex30_Abhydrolase"/>
</dbReference>
<feature type="chain" id="PRO_5021997061" description="KANL3/Tex30 alpha/beta hydrolase-like domain-containing protein" evidence="1">
    <location>
        <begin position="25"/>
        <end position="268"/>
    </location>
</feature>
<keyword evidence="1" id="KW-0732">Signal</keyword>
<sequence length="268" mass="28765">MSGKLARLVGVLGLTVVTLNSAFAEEKPAGAAGTISLDTPRGAKLELIADLPEGKGPFPALILAPGTLYHMRQPLLARLAEDLRGRGVAVLRFDWAYFSRDKKSGLPGEGNADELEDMRTVLNFARQDKRLDGKRMMLGGKSLGSLVGWRVFRSAPELQAALLLTPVCSRENQQGVPVAEMDANYPGLAEEKRPLALVSGERDPLCHNPILYSALSRAVRPVRVSIIGGDHGFRLGDGKDAATLAQNERNLALAVHAASDFVLTVLKP</sequence>
<evidence type="ECO:0000259" key="2">
    <source>
        <dbReference type="Pfam" id="PF20408"/>
    </source>
</evidence>
<organism evidence="3 4">
    <name type="scientific">Chitinimonas arctica</name>
    <dbReference type="NCBI Taxonomy" id="2594795"/>
    <lineage>
        <taxon>Bacteria</taxon>
        <taxon>Pseudomonadati</taxon>
        <taxon>Pseudomonadota</taxon>
        <taxon>Betaproteobacteria</taxon>
        <taxon>Neisseriales</taxon>
        <taxon>Chitinibacteraceae</taxon>
        <taxon>Chitinimonas</taxon>
    </lineage>
</organism>
<dbReference type="Proteomes" id="UP000317550">
    <property type="component" value="Chromosome"/>
</dbReference>
<evidence type="ECO:0000256" key="1">
    <source>
        <dbReference type="SAM" id="SignalP"/>
    </source>
</evidence>
<gene>
    <name evidence="3" type="ORF">FNU76_16905</name>
</gene>
<dbReference type="GO" id="GO:0052689">
    <property type="term" value="F:carboxylic ester hydrolase activity"/>
    <property type="evidence" value="ECO:0007669"/>
    <property type="project" value="TreeGrafter"/>
</dbReference>
<accession>A0A516SIB5</accession>
<dbReference type="InterPro" id="IPR029058">
    <property type="entry name" value="AB_hydrolase_fold"/>
</dbReference>
<dbReference type="PANTHER" id="PTHR43265">
    <property type="entry name" value="ESTERASE ESTD"/>
    <property type="match status" value="1"/>
</dbReference>
<keyword evidence="4" id="KW-1185">Reference proteome</keyword>
<evidence type="ECO:0000313" key="4">
    <source>
        <dbReference type="Proteomes" id="UP000317550"/>
    </source>
</evidence>
<dbReference type="Gene3D" id="3.40.50.1820">
    <property type="entry name" value="alpha/beta hydrolase"/>
    <property type="match status" value="1"/>
</dbReference>
<dbReference type="PANTHER" id="PTHR43265:SF1">
    <property type="entry name" value="ESTERASE ESTD"/>
    <property type="match status" value="1"/>
</dbReference>
<dbReference type="EMBL" id="CP041730">
    <property type="protein sequence ID" value="QDQ27890.1"/>
    <property type="molecule type" value="Genomic_DNA"/>
</dbReference>
<protein>
    <recommendedName>
        <fullName evidence="2">KANL3/Tex30 alpha/beta hydrolase-like domain-containing protein</fullName>
    </recommendedName>
</protein>
<reference evidence="4" key="1">
    <citation type="submission" date="2019-07" db="EMBL/GenBank/DDBJ databases">
        <title>Chitinimonas sp. nov., isolated from Ny-Alesund, arctica soil.</title>
        <authorList>
            <person name="Xu Q."/>
            <person name="Peng F."/>
        </authorList>
    </citation>
    <scope>NUCLEOTIDE SEQUENCE [LARGE SCALE GENOMIC DNA]</scope>
    <source>
        <strain evidence="4">R3-44</strain>
    </source>
</reference>
<name>A0A516SIB5_9NEIS</name>
<dbReference type="Pfam" id="PF20408">
    <property type="entry name" value="Abhydrolase_11"/>
    <property type="match status" value="1"/>
</dbReference>
<proteinExistence type="predicted"/>
<dbReference type="InterPro" id="IPR053145">
    <property type="entry name" value="AB_hydrolase_Est10"/>
</dbReference>
<feature type="signal peptide" evidence="1">
    <location>
        <begin position="1"/>
        <end position="24"/>
    </location>
</feature>
<dbReference type="RefSeq" id="WP_144279277.1">
    <property type="nucleotide sequence ID" value="NZ_CP041730.1"/>
</dbReference>